<dbReference type="PANTHER" id="PTHR35813">
    <property type="entry name" value="INNER MEMBRANE PROTEIN YBAN"/>
    <property type="match status" value="1"/>
</dbReference>
<dbReference type="Pfam" id="PF04304">
    <property type="entry name" value="DUF454"/>
    <property type="match status" value="1"/>
</dbReference>
<dbReference type="AlphaFoldDB" id="I5C8Q5"/>
<keyword evidence="1" id="KW-1133">Transmembrane helix</keyword>
<comment type="caution">
    <text evidence="2">The sequence shown here is derived from an EMBL/GenBank/DDBJ whole genome shotgun (WGS) entry which is preliminary data.</text>
</comment>
<dbReference type="GO" id="GO:0005886">
    <property type="term" value="C:plasma membrane"/>
    <property type="evidence" value="ECO:0007669"/>
    <property type="project" value="TreeGrafter"/>
</dbReference>
<evidence type="ECO:0000313" key="3">
    <source>
        <dbReference type="Proteomes" id="UP000004622"/>
    </source>
</evidence>
<dbReference type="Gene3D" id="1.20.910.10">
    <property type="entry name" value="Heme oxygenase-like"/>
    <property type="match status" value="1"/>
</dbReference>
<dbReference type="PATRIC" id="fig|1189611.3.peg.87"/>
<organism evidence="2 3">
    <name type="scientific">Nitratireductor aquibiodomus RA22</name>
    <dbReference type="NCBI Taxonomy" id="1189611"/>
    <lineage>
        <taxon>Bacteria</taxon>
        <taxon>Pseudomonadati</taxon>
        <taxon>Pseudomonadota</taxon>
        <taxon>Alphaproteobacteria</taxon>
        <taxon>Hyphomicrobiales</taxon>
        <taxon>Phyllobacteriaceae</taxon>
        <taxon>Nitratireductor</taxon>
    </lineage>
</organism>
<dbReference type="EMBL" id="AJXZ01000001">
    <property type="protein sequence ID" value="EIM78207.1"/>
    <property type="molecule type" value="Genomic_DNA"/>
</dbReference>
<evidence type="ECO:0000256" key="1">
    <source>
        <dbReference type="SAM" id="Phobius"/>
    </source>
</evidence>
<name>I5C8Q5_9HYPH</name>
<dbReference type="InterPro" id="IPR016084">
    <property type="entry name" value="Haem_Oase-like_multi-hlx"/>
</dbReference>
<dbReference type="SUPFAM" id="SSF48613">
    <property type="entry name" value="Heme oxygenase-like"/>
    <property type="match status" value="1"/>
</dbReference>
<keyword evidence="1" id="KW-0472">Membrane</keyword>
<dbReference type="PANTHER" id="PTHR35813:SF1">
    <property type="entry name" value="INNER MEMBRANE PROTEIN YBAN"/>
    <property type="match status" value="1"/>
</dbReference>
<feature type="transmembrane region" description="Helical" evidence="1">
    <location>
        <begin position="341"/>
        <end position="359"/>
    </location>
</feature>
<feature type="transmembrane region" description="Helical" evidence="1">
    <location>
        <begin position="250"/>
        <end position="283"/>
    </location>
</feature>
<protein>
    <submittedName>
        <fullName evidence="2">Putative transmembrane protein</fullName>
    </submittedName>
</protein>
<feature type="transmembrane region" description="Helical" evidence="1">
    <location>
        <begin position="317"/>
        <end position="335"/>
    </location>
</feature>
<accession>I5C8Q5</accession>
<keyword evidence="1 2" id="KW-0812">Transmembrane</keyword>
<evidence type="ECO:0000313" key="2">
    <source>
        <dbReference type="EMBL" id="EIM78207.1"/>
    </source>
</evidence>
<dbReference type="InterPro" id="IPR007401">
    <property type="entry name" value="DUF454"/>
</dbReference>
<sequence>MNERVILDNPDGKTRSKLLKERTATTHDRLDKAIMDREPFASRERFGQFLRMQYLFHRDIDALYCNPALSALLPDLDVRRRFSLIAQDLADLEIGAPALNEAPIFTAETQPDMPAALGWLYVRKAQTWVPPSCSRKPGHSTFRRISAHGIWPPLPKARTALAHLYRCTRRALTPGNGRTFGCYRCGERISSRSHPCRGGVSMNTIPAAMKAATAPQISGQEQVSLTSWSVDGGRSLKIAPAFEHAKRTMLLIMGLVMLLLAVIGAFLPVMPTTIFLILAGWFFARSSPALERKLLEHPKLGPVLRNWRDHGVMSRRAKLLAAGGIAFGYGVFILLYEPGLLLALVVGAATGSVAIWIAMRPEA</sequence>
<gene>
    <name evidence="2" type="ORF">A33O_00430</name>
</gene>
<proteinExistence type="predicted"/>
<dbReference type="Proteomes" id="UP000004622">
    <property type="component" value="Unassembled WGS sequence"/>
</dbReference>
<reference evidence="2 3" key="1">
    <citation type="journal article" date="2012" name="J. Bacteriol.">
        <title>Genome Sequence of Nitratireductor aquibiodomus Strain RA22.</title>
        <authorList>
            <person name="Singh A."/>
            <person name="Jangir P.K."/>
            <person name="Kumari C."/>
            <person name="Sharma R."/>
        </authorList>
    </citation>
    <scope>NUCLEOTIDE SEQUENCE [LARGE SCALE GENOMIC DNA]</scope>
    <source>
        <strain evidence="2 3">RA22</strain>
    </source>
</reference>
<dbReference type="CDD" id="cd19166">
    <property type="entry name" value="HemeO-bac"/>
    <property type="match status" value="1"/>
</dbReference>